<accession>A0A7X1B6R9</accession>
<comment type="caution">
    <text evidence="2">The sequence shown here is derived from an EMBL/GenBank/DDBJ whole genome shotgun (WGS) entry which is preliminary data.</text>
</comment>
<evidence type="ECO:0000313" key="2">
    <source>
        <dbReference type="EMBL" id="MBC2606719.1"/>
    </source>
</evidence>
<evidence type="ECO:0000259" key="1">
    <source>
        <dbReference type="Pfam" id="PF12708"/>
    </source>
</evidence>
<dbReference type="InterPro" id="IPR011050">
    <property type="entry name" value="Pectin_lyase_fold/virulence"/>
</dbReference>
<name>A0A7X1B6R9_9BACT</name>
<dbReference type="RefSeq" id="WP_185660584.1">
    <property type="nucleotide sequence ID" value="NZ_CAWPOO010000012.1"/>
</dbReference>
<evidence type="ECO:0000313" key="3">
    <source>
        <dbReference type="Proteomes" id="UP000526501"/>
    </source>
</evidence>
<dbReference type="Gene3D" id="2.160.20.10">
    <property type="entry name" value="Single-stranded right-handed beta-helix, Pectin lyase-like"/>
    <property type="match status" value="1"/>
</dbReference>
<gene>
    <name evidence="2" type="ORF">H5P27_11765</name>
</gene>
<protein>
    <recommendedName>
        <fullName evidence="1">Rhamnogalacturonase A/B/Epimerase-like pectate lyase domain-containing protein</fullName>
    </recommendedName>
</protein>
<dbReference type="InterPro" id="IPR012334">
    <property type="entry name" value="Pectin_lyas_fold"/>
</dbReference>
<dbReference type="InterPro" id="IPR024535">
    <property type="entry name" value="RHGA/B-epi-like_pectate_lyase"/>
</dbReference>
<dbReference type="EMBL" id="JACHVC010000012">
    <property type="protein sequence ID" value="MBC2606719.1"/>
    <property type="molecule type" value="Genomic_DNA"/>
</dbReference>
<keyword evidence="3" id="KW-1185">Reference proteome</keyword>
<dbReference type="SUPFAM" id="SSF51126">
    <property type="entry name" value="Pectin lyase-like"/>
    <property type="match status" value="1"/>
</dbReference>
<dbReference type="Pfam" id="PF12708">
    <property type="entry name" value="Pect-lyase_RHGA_epim"/>
    <property type="match status" value="1"/>
</dbReference>
<sequence>MICAPSYLRSGIVSSKLLLGFCFLLAVGFTTAQSLPPEIGDTLEPEEFVPDFSYAGYGFGTKPIPAFEGVTLDVTDFGAVPDDAIDDTEAVQEALAKARELPEAVRVRFPAGRFVLNEILELNRSDLLLSGAGGGEGGTTLYFSRPLNMVGDAGKLDELRTYLERYDKRQREPKRNLDVLFSEYSWTGGFVWVGRSGHRAFPYLEELDEPIPAITKSVSGSRGELTITVDDGSGLSTGQRIQILWYNREGAEGPLLKEIYGETELEIGSHHWSFPDRPLVRQRTQVLEVSGNQVRIADPLLHNISESVPVELAAWTPLERVGIEDLRFEFPDSHFFGHHVEQGYNAIYLTDLVDGWVRDVRFLNADSGILTYDSANLTLRDIQSLGDREAHYAVHMGSVHNVLAERVQVFNPVIHSLTFNTQSTRCVYKDAQVFAAAVLDQHAGSNHQNLYDNVTLHLSAEKKDGDWIYPVYDGSGAGYWQPGHGRFSTTWNLRVLVEGGIGREETVILQGLAEGPDARVFGISGNREFELDYYPAPLLRALNQRLESTPSLYEFQLQTRLAEGES</sequence>
<dbReference type="AlphaFoldDB" id="A0A7X1B6R9"/>
<feature type="domain" description="Rhamnogalacturonase A/B/Epimerase-like pectate lyase" evidence="1">
    <location>
        <begin position="73"/>
        <end position="133"/>
    </location>
</feature>
<dbReference type="Proteomes" id="UP000526501">
    <property type="component" value="Unassembled WGS sequence"/>
</dbReference>
<reference evidence="2 3" key="1">
    <citation type="submission" date="2020-07" db="EMBL/GenBank/DDBJ databases">
        <authorList>
            <person name="Feng X."/>
        </authorList>
    </citation>
    <scope>NUCLEOTIDE SEQUENCE [LARGE SCALE GENOMIC DNA]</scope>
    <source>
        <strain evidence="2 3">JCM23202</strain>
    </source>
</reference>
<proteinExistence type="predicted"/>
<organism evidence="2 3">
    <name type="scientific">Pelagicoccus albus</name>
    <dbReference type="NCBI Taxonomy" id="415222"/>
    <lineage>
        <taxon>Bacteria</taxon>
        <taxon>Pseudomonadati</taxon>
        <taxon>Verrucomicrobiota</taxon>
        <taxon>Opitutia</taxon>
        <taxon>Puniceicoccales</taxon>
        <taxon>Pelagicoccaceae</taxon>
        <taxon>Pelagicoccus</taxon>
    </lineage>
</organism>